<organism evidence="3 4">
    <name type="scientific">Stylosanthes scabra</name>
    <dbReference type="NCBI Taxonomy" id="79078"/>
    <lineage>
        <taxon>Eukaryota</taxon>
        <taxon>Viridiplantae</taxon>
        <taxon>Streptophyta</taxon>
        <taxon>Embryophyta</taxon>
        <taxon>Tracheophyta</taxon>
        <taxon>Spermatophyta</taxon>
        <taxon>Magnoliopsida</taxon>
        <taxon>eudicotyledons</taxon>
        <taxon>Gunneridae</taxon>
        <taxon>Pentapetalae</taxon>
        <taxon>rosids</taxon>
        <taxon>fabids</taxon>
        <taxon>Fabales</taxon>
        <taxon>Fabaceae</taxon>
        <taxon>Papilionoideae</taxon>
        <taxon>50 kb inversion clade</taxon>
        <taxon>dalbergioids sensu lato</taxon>
        <taxon>Dalbergieae</taxon>
        <taxon>Pterocarpus clade</taxon>
        <taxon>Stylosanthes</taxon>
    </lineage>
</organism>
<keyword evidence="4" id="KW-1185">Reference proteome</keyword>
<proteinExistence type="predicted"/>
<protein>
    <submittedName>
        <fullName evidence="3">Uncharacterized protein</fullName>
    </submittedName>
</protein>
<evidence type="ECO:0000313" key="4">
    <source>
        <dbReference type="Proteomes" id="UP001341840"/>
    </source>
</evidence>
<sequence length="127" mass="14574">MANSIMAYISFFLFSVFLFLSSHVVVTHELFQEEIISGNPSMVDDELEGSTNDDADDWVSYEVKSDFDSSNRHKYERLPNIGPRPWVERSDPWPGSASVKPPLRPRLKKNKNNNNTISRRSPSLFKP</sequence>
<evidence type="ECO:0000256" key="2">
    <source>
        <dbReference type="SAM" id="SignalP"/>
    </source>
</evidence>
<keyword evidence="2" id="KW-0732">Signal</keyword>
<evidence type="ECO:0000256" key="1">
    <source>
        <dbReference type="SAM" id="MobiDB-lite"/>
    </source>
</evidence>
<accession>A0ABU6XKY5</accession>
<feature type="region of interest" description="Disordered" evidence="1">
    <location>
        <begin position="69"/>
        <end position="127"/>
    </location>
</feature>
<dbReference type="Proteomes" id="UP001341840">
    <property type="component" value="Unassembled WGS sequence"/>
</dbReference>
<feature type="signal peptide" evidence="2">
    <location>
        <begin position="1"/>
        <end position="27"/>
    </location>
</feature>
<comment type="caution">
    <text evidence="3">The sequence shown here is derived from an EMBL/GenBank/DDBJ whole genome shotgun (WGS) entry which is preliminary data.</text>
</comment>
<feature type="chain" id="PRO_5045925659" evidence="2">
    <location>
        <begin position="28"/>
        <end position="127"/>
    </location>
</feature>
<name>A0ABU6XKY5_9FABA</name>
<reference evidence="3 4" key="1">
    <citation type="journal article" date="2023" name="Plants (Basel)">
        <title>Bridging the Gap: Combining Genomics and Transcriptomics Approaches to Understand Stylosanthes scabra, an Orphan Legume from the Brazilian Caatinga.</title>
        <authorList>
            <person name="Ferreira-Neto J.R.C."/>
            <person name="da Silva M.D."/>
            <person name="Binneck E."/>
            <person name="de Melo N.F."/>
            <person name="da Silva R.H."/>
            <person name="de Melo A.L.T.M."/>
            <person name="Pandolfi V."/>
            <person name="Bustamante F.O."/>
            <person name="Brasileiro-Vidal A.C."/>
            <person name="Benko-Iseppon A.M."/>
        </authorList>
    </citation>
    <scope>NUCLEOTIDE SEQUENCE [LARGE SCALE GENOMIC DNA]</scope>
    <source>
        <tissue evidence="3">Leaves</tissue>
    </source>
</reference>
<dbReference type="EMBL" id="JASCZI010212206">
    <property type="protein sequence ID" value="MED6198724.1"/>
    <property type="molecule type" value="Genomic_DNA"/>
</dbReference>
<evidence type="ECO:0000313" key="3">
    <source>
        <dbReference type="EMBL" id="MED6198724.1"/>
    </source>
</evidence>
<gene>
    <name evidence="3" type="ORF">PIB30_069279</name>
</gene>